<feature type="transmembrane region" description="Helical" evidence="2">
    <location>
        <begin position="83"/>
        <end position="103"/>
    </location>
</feature>
<sequence length="280" mass="31725">MTVTFKEHDLSLPVTGRRRRILLWGGLFANLNLLAWLGIGFGILPVQPTSDLIALFVILPTLFLPFVALLDNPGENRSRLQKGAELVFLFLFMSVMIECTWEISWVVMNFTGTIHNATSSDHWLWLWWMYGRADTRYLTNDAASMAIEICAASSGPIGLLGCYLLKTGRRIPGNWIAILYVWAMCFSNLIFIAHAWYRGFEDIQGGWFGFWIVFIAWNIPWLISPPFFVIPAAARELKYLYQRELVYTLKEDGADIDIEPVPTPGDSHGAVRDTSEPSTA</sequence>
<dbReference type="GO" id="GO:0000247">
    <property type="term" value="F:C-8 sterol isomerase activity"/>
    <property type="evidence" value="ECO:0007669"/>
    <property type="project" value="TreeGrafter"/>
</dbReference>
<gene>
    <name evidence="3" type="ORF">R4315_14755</name>
</gene>
<keyword evidence="2" id="KW-0812">Transmembrane</keyword>
<proteinExistence type="predicted"/>
<dbReference type="PANTHER" id="PTHR14207:SF0">
    <property type="entry name" value="3-BETA-HYDROXYSTEROID-DELTA(8),DELTA(7)-ISOMERASE"/>
    <property type="match status" value="1"/>
</dbReference>
<evidence type="ECO:0000256" key="2">
    <source>
        <dbReference type="SAM" id="Phobius"/>
    </source>
</evidence>
<dbReference type="RefSeq" id="WP_317753878.1">
    <property type="nucleotide sequence ID" value="NZ_JAWLUP010000032.1"/>
</dbReference>
<feature type="compositionally biased region" description="Basic and acidic residues" evidence="1">
    <location>
        <begin position="269"/>
        <end position="280"/>
    </location>
</feature>
<dbReference type="Proteomes" id="UP001185863">
    <property type="component" value="Unassembled WGS sequence"/>
</dbReference>
<dbReference type="GO" id="GO:0004769">
    <property type="term" value="F:steroid Delta-isomerase activity"/>
    <property type="evidence" value="ECO:0007669"/>
    <property type="project" value="TreeGrafter"/>
</dbReference>
<reference evidence="3" key="1">
    <citation type="submission" date="2023-10" db="EMBL/GenBank/DDBJ databases">
        <title>Development of a sustainable strategy for remediation of hydrocarbon-contaminated territories based on the waste exchange concept.</title>
        <authorList>
            <person name="Krivoruchko A."/>
        </authorList>
    </citation>
    <scope>NUCLEOTIDE SEQUENCE</scope>
    <source>
        <strain evidence="3">IEGM 68</strain>
    </source>
</reference>
<feature type="transmembrane region" description="Helical" evidence="2">
    <location>
        <begin position="177"/>
        <end position="197"/>
    </location>
</feature>
<comment type="caution">
    <text evidence="3">The sequence shown here is derived from an EMBL/GenBank/DDBJ whole genome shotgun (WGS) entry which is preliminary data.</text>
</comment>
<feature type="region of interest" description="Disordered" evidence="1">
    <location>
        <begin position="257"/>
        <end position="280"/>
    </location>
</feature>
<dbReference type="EMBL" id="JAWLUP010000032">
    <property type="protein sequence ID" value="MDV7265789.1"/>
    <property type="molecule type" value="Genomic_DNA"/>
</dbReference>
<keyword evidence="2" id="KW-1133">Transmembrane helix</keyword>
<evidence type="ECO:0000313" key="3">
    <source>
        <dbReference type="EMBL" id="MDV7265789.1"/>
    </source>
</evidence>
<evidence type="ECO:0000256" key="1">
    <source>
        <dbReference type="SAM" id="MobiDB-lite"/>
    </source>
</evidence>
<feature type="transmembrane region" description="Helical" evidence="2">
    <location>
        <begin position="209"/>
        <end position="234"/>
    </location>
</feature>
<feature type="transmembrane region" description="Helical" evidence="2">
    <location>
        <begin position="52"/>
        <end position="71"/>
    </location>
</feature>
<keyword evidence="2" id="KW-0472">Membrane</keyword>
<dbReference type="GO" id="GO:0016126">
    <property type="term" value="P:sterol biosynthetic process"/>
    <property type="evidence" value="ECO:0007669"/>
    <property type="project" value="TreeGrafter"/>
</dbReference>
<dbReference type="PANTHER" id="PTHR14207">
    <property type="entry name" value="STEROL ISOMERASE"/>
    <property type="match status" value="1"/>
</dbReference>
<dbReference type="AlphaFoldDB" id="A0AAE4V0D6"/>
<protein>
    <recommendedName>
        <fullName evidence="5">Emopamil binding protein</fullName>
    </recommendedName>
</protein>
<organism evidence="3 4">
    <name type="scientific">Rhodococcus oxybenzonivorans</name>
    <dbReference type="NCBI Taxonomy" id="1990687"/>
    <lineage>
        <taxon>Bacteria</taxon>
        <taxon>Bacillati</taxon>
        <taxon>Actinomycetota</taxon>
        <taxon>Actinomycetes</taxon>
        <taxon>Mycobacteriales</taxon>
        <taxon>Nocardiaceae</taxon>
        <taxon>Rhodococcus</taxon>
    </lineage>
</organism>
<feature type="transmembrane region" description="Helical" evidence="2">
    <location>
        <begin position="21"/>
        <end position="46"/>
    </location>
</feature>
<name>A0AAE4V0D6_9NOCA</name>
<dbReference type="GO" id="GO:0016020">
    <property type="term" value="C:membrane"/>
    <property type="evidence" value="ECO:0007669"/>
    <property type="project" value="InterPro"/>
</dbReference>
<dbReference type="InterPro" id="IPR007905">
    <property type="entry name" value="EBP"/>
</dbReference>
<evidence type="ECO:0008006" key="5">
    <source>
        <dbReference type="Google" id="ProtNLM"/>
    </source>
</evidence>
<accession>A0AAE4V0D6</accession>
<evidence type="ECO:0000313" key="4">
    <source>
        <dbReference type="Proteomes" id="UP001185863"/>
    </source>
</evidence>
<dbReference type="GO" id="GO:0047750">
    <property type="term" value="F:cholestenol delta-isomerase activity"/>
    <property type="evidence" value="ECO:0007669"/>
    <property type="project" value="InterPro"/>
</dbReference>
<feature type="transmembrane region" description="Helical" evidence="2">
    <location>
        <begin position="142"/>
        <end position="165"/>
    </location>
</feature>